<dbReference type="Gene3D" id="3.40.140.10">
    <property type="entry name" value="Cytidine Deaminase, domain 2"/>
    <property type="match status" value="1"/>
</dbReference>
<dbReference type="InterPro" id="IPR050765">
    <property type="entry name" value="Riboflavin_Biosynth_HTPR"/>
</dbReference>
<dbReference type="EC" id="3.5.4.26" evidence="15"/>
<comment type="function">
    <text evidence="1 15">Converts 2,5-diamino-6-(ribosylamino)-4(3h)-pyrimidinone 5'-phosphate into 5-amino-6-(ribosylamino)-2,4(1h,3h)-pyrimidinedione 5'-phosphate.</text>
</comment>
<keyword evidence="10 15" id="KW-0521">NADP</keyword>
<dbReference type="PANTHER" id="PTHR38011:SF7">
    <property type="entry name" value="2,5-DIAMINO-6-RIBOSYLAMINO-4(3H)-PYRIMIDINONE 5'-PHOSPHATE REDUCTASE"/>
    <property type="match status" value="1"/>
</dbReference>
<keyword evidence="11 15" id="KW-0560">Oxidoreductase</keyword>
<evidence type="ECO:0000256" key="1">
    <source>
        <dbReference type="ARBA" id="ARBA00002151"/>
    </source>
</evidence>
<evidence type="ECO:0000256" key="5">
    <source>
        <dbReference type="ARBA" id="ARBA00007417"/>
    </source>
</evidence>
<dbReference type="PROSITE" id="PS51747">
    <property type="entry name" value="CYT_DCMP_DEAMINASES_2"/>
    <property type="match status" value="1"/>
</dbReference>
<feature type="binding site" evidence="17">
    <location>
        <position position="203"/>
    </location>
    <ligand>
        <name>substrate</name>
    </ligand>
</feature>
<dbReference type="SUPFAM" id="SSF53597">
    <property type="entry name" value="Dihydrofolate reductase-like"/>
    <property type="match status" value="1"/>
</dbReference>
<keyword evidence="8 15" id="KW-0378">Hydrolase</keyword>
<evidence type="ECO:0000256" key="4">
    <source>
        <dbReference type="ARBA" id="ARBA00005259"/>
    </source>
</evidence>
<dbReference type="EMBL" id="VTPS01000006">
    <property type="protein sequence ID" value="TZE82445.1"/>
    <property type="molecule type" value="Genomic_DNA"/>
</dbReference>
<comment type="pathway">
    <text evidence="2 15">Cofactor biosynthesis; riboflavin biosynthesis; 5-amino-6-(D-ribitylamino)uracil from GTP: step 2/4.</text>
</comment>
<keyword evidence="12" id="KW-0511">Multifunctional enzyme</keyword>
<dbReference type="InterPro" id="IPR002734">
    <property type="entry name" value="RibDG_C"/>
</dbReference>
<dbReference type="Pfam" id="PF01872">
    <property type="entry name" value="RibD_C"/>
    <property type="match status" value="1"/>
</dbReference>
<evidence type="ECO:0000256" key="3">
    <source>
        <dbReference type="ARBA" id="ARBA00004910"/>
    </source>
</evidence>
<feature type="binding site" evidence="17">
    <location>
        <begin position="292"/>
        <end position="298"/>
    </location>
    <ligand>
        <name>NADP(+)</name>
        <dbReference type="ChEBI" id="CHEBI:58349"/>
    </ligand>
</feature>
<dbReference type="GO" id="GO:0008835">
    <property type="term" value="F:diaminohydroxyphosphoribosylaminopyrimidine deaminase activity"/>
    <property type="evidence" value="ECO:0007669"/>
    <property type="project" value="UniProtKB-EC"/>
</dbReference>
<dbReference type="PROSITE" id="PS00903">
    <property type="entry name" value="CYT_DCMP_DEAMINASES_1"/>
    <property type="match status" value="1"/>
</dbReference>
<feature type="binding site" evidence="17">
    <location>
        <position position="153"/>
    </location>
    <ligand>
        <name>NADP(+)</name>
        <dbReference type="ChEBI" id="CHEBI:58349"/>
    </ligand>
</feature>
<feature type="binding site" evidence="17">
    <location>
        <position position="183"/>
    </location>
    <ligand>
        <name>substrate</name>
    </ligand>
</feature>
<dbReference type="GO" id="GO:0009231">
    <property type="term" value="P:riboflavin biosynthetic process"/>
    <property type="evidence" value="ECO:0007669"/>
    <property type="project" value="UniProtKB-UniPathway"/>
</dbReference>
<dbReference type="InterPro" id="IPR002125">
    <property type="entry name" value="CMP_dCMP_dom"/>
</dbReference>
<evidence type="ECO:0000256" key="18">
    <source>
        <dbReference type="PIRSR" id="PIRSR006769-3"/>
    </source>
</evidence>
<accession>A0A5D8QCP5</accession>
<dbReference type="InterPro" id="IPR016193">
    <property type="entry name" value="Cytidine_deaminase-like"/>
</dbReference>
<dbReference type="Proteomes" id="UP000322976">
    <property type="component" value="Unassembled WGS sequence"/>
</dbReference>
<evidence type="ECO:0000256" key="15">
    <source>
        <dbReference type="PIRNR" id="PIRNR006769"/>
    </source>
</evidence>
<sequence>MDEVFMKRALELALEGAGRANPNPLVGAVIVKDGEIVGEGYHKIYGDAHAEVNAIKAAGRRAEGATLYVNLEPCCHYGKTPPCTEVLIDASIKRVVVAMRDPNPLVDGEGIARLKEAGIEVSCGVLEGEAKALNEIYIKFITTHLPFVILKAAMSLDGKICTSEGDSKWISSETSRAYVHSIRNRVSAVMVGLNTVIADNPHLTTRIKNGRDARPVIVDSLASIPISANVLSGNRPIVVVTERAPIERVSTLKDKGAEVIYTGEDENGMVDLNELMYKLGDMGIDSILLEGGGSLNWSAVKKGIVDKFLFFVAPVIIGGASALTPVEGEGFKTVSGALRLKRLSLKSLSDDILIEGYPERR</sequence>
<organism evidence="20 21">
    <name type="scientific">Calorimonas adulescens</name>
    <dbReference type="NCBI Taxonomy" id="2606906"/>
    <lineage>
        <taxon>Bacteria</taxon>
        <taxon>Bacillati</taxon>
        <taxon>Bacillota</taxon>
        <taxon>Clostridia</taxon>
        <taxon>Thermoanaerobacterales</taxon>
        <taxon>Thermoanaerobacteraceae</taxon>
        <taxon>Calorimonas</taxon>
    </lineage>
</organism>
<dbReference type="NCBIfam" id="TIGR00326">
    <property type="entry name" value="eubact_ribD"/>
    <property type="match status" value="1"/>
</dbReference>
<evidence type="ECO:0000256" key="6">
    <source>
        <dbReference type="ARBA" id="ARBA00022619"/>
    </source>
</evidence>
<dbReference type="GO" id="GO:0050661">
    <property type="term" value="F:NADP binding"/>
    <property type="evidence" value="ECO:0007669"/>
    <property type="project" value="InterPro"/>
</dbReference>
<dbReference type="NCBIfam" id="TIGR00227">
    <property type="entry name" value="ribD_Cterm"/>
    <property type="match status" value="1"/>
</dbReference>
<name>A0A5D8QCP5_9THEO</name>
<evidence type="ECO:0000256" key="11">
    <source>
        <dbReference type="ARBA" id="ARBA00023002"/>
    </source>
</evidence>
<keyword evidence="21" id="KW-1185">Reference proteome</keyword>
<comment type="similarity">
    <text evidence="5 15">In the C-terminal section; belongs to the HTP reductase family.</text>
</comment>
<evidence type="ECO:0000313" key="20">
    <source>
        <dbReference type="EMBL" id="TZE82445.1"/>
    </source>
</evidence>
<evidence type="ECO:0000256" key="16">
    <source>
        <dbReference type="PIRSR" id="PIRSR006769-1"/>
    </source>
</evidence>
<dbReference type="GO" id="GO:0008270">
    <property type="term" value="F:zinc ion binding"/>
    <property type="evidence" value="ECO:0007669"/>
    <property type="project" value="InterPro"/>
</dbReference>
<gene>
    <name evidence="20" type="primary">ribD</name>
    <name evidence="20" type="ORF">FWJ32_05415</name>
</gene>
<dbReference type="GO" id="GO:0008703">
    <property type="term" value="F:5-amino-6-(5-phosphoribosylamino)uracil reductase activity"/>
    <property type="evidence" value="ECO:0007669"/>
    <property type="project" value="UniProtKB-EC"/>
</dbReference>
<evidence type="ECO:0000313" key="21">
    <source>
        <dbReference type="Proteomes" id="UP000322976"/>
    </source>
</evidence>
<comment type="catalytic activity">
    <reaction evidence="14 15">
        <text>2,5-diamino-6-hydroxy-4-(5-phosphoribosylamino)-pyrimidine + H2O + H(+) = 5-amino-6-(5-phospho-D-ribosylamino)uracil + NH4(+)</text>
        <dbReference type="Rhea" id="RHEA:21868"/>
        <dbReference type="ChEBI" id="CHEBI:15377"/>
        <dbReference type="ChEBI" id="CHEBI:15378"/>
        <dbReference type="ChEBI" id="CHEBI:28938"/>
        <dbReference type="ChEBI" id="CHEBI:58453"/>
        <dbReference type="ChEBI" id="CHEBI:58614"/>
        <dbReference type="EC" id="3.5.4.26"/>
    </reaction>
</comment>
<dbReference type="Pfam" id="PF00383">
    <property type="entry name" value="dCMP_cyt_deam_1"/>
    <property type="match status" value="1"/>
</dbReference>
<dbReference type="InterPro" id="IPR016192">
    <property type="entry name" value="APOBEC/CMP_deaminase_Zn-bd"/>
</dbReference>
<evidence type="ECO:0000259" key="19">
    <source>
        <dbReference type="PROSITE" id="PS51747"/>
    </source>
</evidence>
<comment type="similarity">
    <text evidence="4 15">In the N-terminal section; belongs to the cytidine and deoxycytidylate deaminase family.</text>
</comment>
<dbReference type="UniPathway" id="UPA00275">
    <property type="reaction ID" value="UER00401"/>
</dbReference>
<comment type="pathway">
    <text evidence="3 15">Cofactor biosynthesis; riboflavin biosynthesis; 5-amino-6-(D-ribitylamino)uracil from GTP: step 3/4.</text>
</comment>
<feature type="domain" description="CMP/dCMP-type deaminase" evidence="19">
    <location>
        <begin position="1"/>
        <end position="121"/>
    </location>
</feature>
<feature type="binding site" evidence="17">
    <location>
        <position position="290"/>
    </location>
    <ligand>
        <name>substrate</name>
    </ligand>
</feature>
<dbReference type="InterPro" id="IPR024072">
    <property type="entry name" value="DHFR-like_dom_sf"/>
</dbReference>
<evidence type="ECO:0000256" key="9">
    <source>
        <dbReference type="ARBA" id="ARBA00022833"/>
    </source>
</evidence>
<feature type="binding site" evidence="17">
    <location>
        <position position="206"/>
    </location>
    <ligand>
        <name>substrate</name>
    </ligand>
</feature>
<proteinExistence type="inferred from homology"/>
<evidence type="ECO:0000256" key="2">
    <source>
        <dbReference type="ARBA" id="ARBA00004882"/>
    </source>
</evidence>
<reference evidence="20 21" key="1">
    <citation type="submission" date="2019-08" db="EMBL/GenBank/DDBJ databases">
        <title>Calorimonas adulescens gen. nov., sp. nov., an anaerobic thermophilic bacterium from Sakhalin hot spring.</title>
        <authorList>
            <person name="Khomyakova M.A."/>
            <person name="Merkel A.Y."/>
            <person name="Novikov A."/>
            <person name="Bonch-Osmolovskaya E.A."/>
            <person name="Slobodkin A.I."/>
        </authorList>
    </citation>
    <scope>NUCLEOTIDE SEQUENCE [LARGE SCALE GENOMIC DNA]</scope>
    <source>
        <strain evidence="20 21">A05MB</strain>
    </source>
</reference>
<dbReference type="SUPFAM" id="SSF53927">
    <property type="entry name" value="Cytidine deaminase-like"/>
    <property type="match status" value="1"/>
</dbReference>
<feature type="binding site" evidence="18">
    <location>
        <position position="49"/>
    </location>
    <ligand>
        <name>Zn(2+)</name>
        <dbReference type="ChEBI" id="CHEBI:29105"/>
        <note>catalytic</note>
    </ligand>
</feature>
<dbReference type="InterPro" id="IPR004794">
    <property type="entry name" value="Eubact_RibD"/>
</dbReference>
<feature type="binding site" evidence="17">
    <location>
        <position position="199"/>
    </location>
    <ligand>
        <name>NADP(+)</name>
        <dbReference type="ChEBI" id="CHEBI:58349"/>
    </ligand>
</feature>
<comment type="caution">
    <text evidence="20">The sequence shown here is derived from an EMBL/GenBank/DDBJ whole genome shotgun (WGS) entry which is preliminary data.</text>
</comment>
<feature type="binding site" evidence="17">
    <location>
        <position position="220"/>
    </location>
    <ligand>
        <name>NADP(+)</name>
        <dbReference type="ChEBI" id="CHEBI:58349"/>
    </ligand>
</feature>
<feature type="active site" description="Proton donor" evidence="16">
    <location>
        <position position="51"/>
    </location>
</feature>
<dbReference type="RefSeq" id="WP_149544957.1">
    <property type="nucleotide sequence ID" value="NZ_VTPS01000006.1"/>
</dbReference>
<dbReference type="PIRSF" id="PIRSF006769">
    <property type="entry name" value="RibD"/>
    <property type="match status" value="1"/>
</dbReference>
<evidence type="ECO:0000256" key="17">
    <source>
        <dbReference type="PIRSR" id="PIRSR006769-2"/>
    </source>
</evidence>
<evidence type="ECO:0000256" key="13">
    <source>
        <dbReference type="ARBA" id="ARBA00049861"/>
    </source>
</evidence>
<feature type="binding site" evidence="17">
    <location>
        <position position="195"/>
    </location>
    <ligand>
        <name>NADP(+)</name>
        <dbReference type="ChEBI" id="CHEBI:58349"/>
    </ligand>
</feature>
<feature type="binding site" evidence="17">
    <location>
        <position position="169"/>
    </location>
    <ligand>
        <name>NADP(+)</name>
        <dbReference type="ChEBI" id="CHEBI:58349"/>
    </ligand>
</feature>
<dbReference type="AlphaFoldDB" id="A0A5D8QCP5"/>
<feature type="binding site" evidence="17">
    <location>
        <position position="167"/>
    </location>
    <ligand>
        <name>substrate</name>
    </ligand>
</feature>
<protein>
    <recommendedName>
        <fullName evidence="15">Riboflavin biosynthesis protein RibD</fullName>
    </recommendedName>
    <domain>
        <recommendedName>
            <fullName evidence="15">Diaminohydroxyphosphoribosylaminopyrimidine deaminase</fullName>
            <shortName evidence="15">DRAP deaminase</shortName>
            <ecNumber evidence="15">3.5.4.26</ecNumber>
        </recommendedName>
        <alternativeName>
            <fullName evidence="15">Riboflavin-specific deaminase</fullName>
        </alternativeName>
    </domain>
    <domain>
        <recommendedName>
            <fullName evidence="15">5-amino-6-(5-phosphoribosylamino)uracil reductase</fullName>
            <ecNumber evidence="15">1.1.1.193</ecNumber>
        </recommendedName>
        <alternativeName>
            <fullName evidence="15">HTP reductase</fullName>
        </alternativeName>
    </domain>
</protein>
<evidence type="ECO:0000256" key="10">
    <source>
        <dbReference type="ARBA" id="ARBA00022857"/>
    </source>
</evidence>
<dbReference type="PANTHER" id="PTHR38011">
    <property type="entry name" value="DIHYDROFOLATE REDUCTASE FAMILY PROTEIN (AFU_ORTHOLOGUE AFUA_8G06820)"/>
    <property type="match status" value="1"/>
</dbReference>
<keyword evidence="9 15" id="KW-0862">Zinc</keyword>
<evidence type="ECO:0000256" key="14">
    <source>
        <dbReference type="ARBA" id="ARBA00049886"/>
    </source>
</evidence>
<feature type="binding site" evidence="18">
    <location>
        <position position="83"/>
    </location>
    <ligand>
        <name>Zn(2+)</name>
        <dbReference type="ChEBI" id="CHEBI:29105"/>
        <note>catalytic</note>
    </ligand>
</feature>
<dbReference type="EC" id="1.1.1.193" evidence="15"/>
<evidence type="ECO:0000256" key="7">
    <source>
        <dbReference type="ARBA" id="ARBA00022723"/>
    </source>
</evidence>
<keyword evidence="6 15" id="KW-0686">Riboflavin biosynthesis</keyword>
<dbReference type="CDD" id="cd01284">
    <property type="entry name" value="Riboflavin_deaminase-reductase"/>
    <property type="match status" value="1"/>
</dbReference>
<evidence type="ECO:0000256" key="8">
    <source>
        <dbReference type="ARBA" id="ARBA00022801"/>
    </source>
</evidence>
<dbReference type="Gene3D" id="3.40.430.10">
    <property type="entry name" value="Dihydrofolate Reductase, subunit A"/>
    <property type="match status" value="1"/>
</dbReference>
<dbReference type="FunFam" id="3.40.140.10:FF:000025">
    <property type="entry name" value="Riboflavin biosynthesis protein RibD"/>
    <property type="match status" value="1"/>
</dbReference>
<dbReference type="InterPro" id="IPR011549">
    <property type="entry name" value="RibD_C"/>
</dbReference>
<keyword evidence="7 15" id="KW-0479">Metal-binding</keyword>
<comment type="cofactor">
    <cofactor evidence="15 18">
        <name>Zn(2+)</name>
        <dbReference type="ChEBI" id="CHEBI:29105"/>
    </cofactor>
    <text evidence="15 18">Binds 1 zinc ion.</text>
</comment>
<comment type="catalytic activity">
    <reaction evidence="13 15">
        <text>5-amino-6-(5-phospho-D-ribitylamino)uracil + NADP(+) = 5-amino-6-(5-phospho-D-ribosylamino)uracil + NADPH + H(+)</text>
        <dbReference type="Rhea" id="RHEA:17845"/>
        <dbReference type="ChEBI" id="CHEBI:15378"/>
        <dbReference type="ChEBI" id="CHEBI:57783"/>
        <dbReference type="ChEBI" id="CHEBI:58349"/>
        <dbReference type="ChEBI" id="CHEBI:58421"/>
        <dbReference type="ChEBI" id="CHEBI:58453"/>
        <dbReference type="EC" id="1.1.1.193"/>
    </reaction>
</comment>
<evidence type="ECO:0000256" key="12">
    <source>
        <dbReference type="ARBA" id="ARBA00023268"/>
    </source>
</evidence>
<feature type="binding site" evidence="18">
    <location>
        <position position="74"/>
    </location>
    <ligand>
        <name>Zn(2+)</name>
        <dbReference type="ChEBI" id="CHEBI:29105"/>
        <note>catalytic</note>
    </ligand>
</feature>